<comment type="function">
    <text evidence="4">Converts seryl-tRNA(Sec) to selenocysteinyl-tRNA(Sec) required for selenoprotein biosynthesis.</text>
</comment>
<organism evidence="5 6">
    <name type="scientific">Evansella tamaricis</name>
    <dbReference type="NCBI Taxonomy" id="2069301"/>
    <lineage>
        <taxon>Bacteria</taxon>
        <taxon>Bacillati</taxon>
        <taxon>Bacillota</taxon>
        <taxon>Bacilli</taxon>
        <taxon>Bacillales</taxon>
        <taxon>Bacillaceae</taxon>
        <taxon>Evansella</taxon>
    </lineage>
</organism>
<evidence type="ECO:0000256" key="1">
    <source>
        <dbReference type="ARBA" id="ARBA00001933"/>
    </source>
</evidence>
<evidence type="ECO:0000256" key="3">
    <source>
        <dbReference type="ARBA" id="ARBA00022898"/>
    </source>
</evidence>
<dbReference type="Pfam" id="PF03841">
    <property type="entry name" value="SelA"/>
    <property type="match status" value="1"/>
</dbReference>
<comment type="catalytic activity">
    <reaction evidence="4">
        <text>L-seryl-tRNA(Sec) + selenophosphate + H(+) = L-selenocysteinyl-tRNA(Sec) + phosphate</text>
        <dbReference type="Rhea" id="RHEA:22728"/>
        <dbReference type="Rhea" id="RHEA-COMP:9742"/>
        <dbReference type="Rhea" id="RHEA-COMP:9743"/>
        <dbReference type="ChEBI" id="CHEBI:15378"/>
        <dbReference type="ChEBI" id="CHEBI:16144"/>
        <dbReference type="ChEBI" id="CHEBI:43474"/>
        <dbReference type="ChEBI" id="CHEBI:78533"/>
        <dbReference type="ChEBI" id="CHEBI:78573"/>
        <dbReference type="EC" id="2.9.1.1"/>
    </reaction>
</comment>
<dbReference type="PANTHER" id="PTHR32328:SF0">
    <property type="entry name" value="L-SERYL-TRNA(SEC) SELENIUM TRANSFERASE"/>
    <property type="match status" value="1"/>
</dbReference>
<keyword evidence="4" id="KW-0711">Selenium</keyword>
<comment type="subcellular location">
    <subcellularLocation>
        <location evidence="4">Cytoplasm</location>
    </subcellularLocation>
</comment>
<protein>
    <recommendedName>
        <fullName evidence="4">L-seryl-tRNA(Sec) selenium transferase</fullName>
        <ecNumber evidence="4">2.9.1.1</ecNumber>
    </recommendedName>
    <alternativeName>
        <fullName evidence="4">Selenocysteine synthase</fullName>
        <shortName evidence="4">Sec synthase</shortName>
    </alternativeName>
    <alternativeName>
        <fullName evidence="4">Selenocysteinyl-tRNA(Sec) synthase</fullName>
    </alternativeName>
</protein>
<dbReference type="HAMAP" id="MF_00423">
    <property type="entry name" value="SelA"/>
    <property type="match status" value="1"/>
</dbReference>
<evidence type="ECO:0000313" key="5">
    <source>
        <dbReference type="EMBL" id="MBU9712388.1"/>
    </source>
</evidence>
<feature type="modified residue" description="N6-(pyridoxal phosphate)lysine" evidence="4">
    <location>
        <position position="305"/>
    </location>
</feature>
<comment type="caution">
    <text evidence="5">The sequence shown here is derived from an EMBL/GenBank/DDBJ whole genome shotgun (WGS) entry which is preliminary data.</text>
</comment>
<dbReference type="Proteomes" id="UP000784880">
    <property type="component" value="Unassembled WGS sequence"/>
</dbReference>
<keyword evidence="2 4" id="KW-0808">Transferase</keyword>
<dbReference type="RefSeq" id="WP_217066574.1">
    <property type="nucleotide sequence ID" value="NZ_JAHQCS010000098.1"/>
</dbReference>
<dbReference type="GO" id="GO:0004125">
    <property type="term" value="F:L-seryl-tRNA(Sec) selenium transferase activity"/>
    <property type="evidence" value="ECO:0007669"/>
    <property type="project" value="UniProtKB-EC"/>
</dbReference>
<keyword evidence="3 4" id="KW-0663">Pyridoxal phosphate</keyword>
<evidence type="ECO:0000313" key="6">
    <source>
        <dbReference type="Proteomes" id="UP000784880"/>
    </source>
</evidence>
<keyword evidence="4" id="KW-0963">Cytoplasm</keyword>
<comment type="pathway">
    <text evidence="4">Aminoacyl-tRNA biosynthesis; selenocysteinyl-tRNA(Sec) biosynthesis; selenocysteinyl-tRNA(Sec) from L-seryl-tRNA(Sec) (bacterial route): step 1/1.</text>
</comment>
<reference evidence="5 6" key="1">
    <citation type="submission" date="2021-06" db="EMBL/GenBank/DDBJ databases">
        <title>Bacillus sp. RD4P76, an endophyte from a halophyte.</title>
        <authorList>
            <person name="Sun J.-Q."/>
        </authorList>
    </citation>
    <scope>NUCLEOTIDE SEQUENCE [LARGE SCALE GENOMIC DNA]</scope>
    <source>
        <strain evidence="5 6">CGMCC 1.15917</strain>
    </source>
</reference>
<dbReference type="InterPro" id="IPR004534">
    <property type="entry name" value="SelA_trans"/>
</dbReference>
<comment type="cofactor">
    <cofactor evidence="1 4">
        <name>pyridoxal 5'-phosphate</name>
        <dbReference type="ChEBI" id="CHEBI:597326"/>
    </cofactor>
</comment>
<gene>
    <name evidence="4 5" type="primary">selA</name>
    <name evidence="5" type="ORF">KS419_11610</name>
</gene>
<comment type="similarity">
    <text evidence="4">Belongs to the SelA family.</text>
</comment>
<proteinExistence type="inferred from homology"/>
<keyword evidence="6" id="KW-1185">Reference proteome</keyword>
<accession>A0ABS6JJ81</accession>
<dbReference type="EMBL" id="JAHQCS010000098">
    <property type="protein sequence ID" value="MBU9712388.1"/>
    <property type="molecule type" value="Genomic_DNA"/>
</dbReference>
<dbReference type="InterPro" id="IPR018319">
    <property type="entry name" value="SelA-like"/>
</dbReference>
<dbReference type="NCBIfam" id="TIGR00474">
    <property type="entry name" value="selA"/>
    <property type="match status" value="1"/>
</dbReference>
<evidence type="ECO:0000256" key="4">
    <source>
        <dbReference type="HAMAP-Rule" id="MF_00423"/>
    </source>
</evidence>
<sequence length="477" mass="53269">MTQSIRNIPAVHEVIKTFETSNQQVERPIPAEVVKGWAQYHLRFLREDILQHPSNYENVTREMLMADLLFKLNQEVKSYRPNNLHQVLNGTGTVLHTNLGRARLSNKALERVIEVSKHYSTLEYNVSEGKRGSRHDIIKDLLIQVTGAEAAMVVNNNAAAVFLILRALCKGKEVIVSRGELVEIGGSFRISTIMEESDAKLVEVGTTNKTHAYDYEQAISENTRMLMKVHTSNFKTVGFTKEVSVEELKGIRDDVEQSSSNGILVYEDLGSGSLYPFRHDGIGEEPIVKEALNKGADIISFSGDKLLGGPQAGVIAGKKEVIDLLKKHPLARVLRVDKMTLAALEASLQSYIYDEVSDNPTIRDILLTEKQIQGKVDVFLRELEKELSPLNWKIETGKDTSLIGGGTMPTVERPTVGITVEKDGLSANKLEGILRKITIPVISRMKNTKVFIDFRTIDEEEIPLLIQALKEAEKLME</sequence>
<dbReference type="PANTHER" id="PTHR32328">
    <property type="entry name" value="L-SERYL-TRNA(SEC) SELENIUM TRANSFERASE"/>
    <property type="match status" value="1"/>
</dbReference>
<name>A0ABS6JJ81_9BACI</name>
<dbReference type="EC" id="2.9.1.1" evidence="4"/>
<keyword evidence="4" id="KW-0648">Protein biosynthesis</keyword>
<evidence type="ECO:0000256" key="2">
    <source>
        <dbReference type="ARBA" id="ARBA00022679"/>
    </source>
</evidence>